<organism evidence="4 5">
    <name type="scientific">Aspergillus clavatus (strain ATCC 1007 / CBS 513.65 / DSM 816 / NCTC 3887 / NRRL 1 / QM 1276 / 107)</name>
    <dbReference type="NCBI Taxonomy" id="344612"/>
    <lineage>
        <taxon>Eukaryota</taxon>
        <taxon>Fungi</taxon>
        <taxon>Dikarya</taxon>
        <taxon>Ascomycota</taxon>
        <taxon>Pezizomycotina</taxon>
        <taxon>Eurotiomycetes</taxon>
        <taxon>Eurotiomycetidae</taxon>
        <taxon>Eurotiales</taxon>
        <taxon>Aspergillaceae</taxon>
        <taxon>Aspergillus</taxon>
        <taxon>Aspergillus subgen. Fumigati</taxon>
    </lineage>
</organism>
<keyword evidence="2" id="KW-0812">Transmembrane</keyword>
<evidence type="ECO:0000313" key="5">
    <source>
        <dbReference type="Proteomes" id="UP000006701"/>
    </source>
</evidence>
<keyword evidence="2" id="KW-1133">Transmembrane helix</keyword>
<dbReference type="OMA" id="VTANSHQ"/>
<dbReference type="EMBL" id="DS027060">
    <property type="protein sequence ID" value="EAW07013.1"/>
    <property type="molecule type" value="Genomic_DNA"/>
</dbReference>
<dbReference type="PANTHER" id="PTHR40622:SF1">
    <property type="match status" value="1"/>
</dbReference>
<evidence type="ECO:0000313" key="4">
    <source>
        <dbReference type="EMBL" id="EAW07013.1"/>
    </source>
</evidence>
<dbReference type="PANTHER" id="PTHR40622">
    <property type="match status" value="1"/>
</dbReference>
<evidence type="ECO:0000256" key="3">
    <source>
        <dbReference type="SAM" id="SignalP"/>
    </source>
</evidence>
<dbReference type="STRING" id="344612.A1CUM6"/>
<evidence type="ECO:0000256" key="2">
    <source>
        <dbReference type="SAM" id="Phobius"/>
    </source>
</evidence>
<keyword evidence="3" id="KW-0732">Signal</keyword>
<dbReference type="HOGENOM" id="CLU_076380_0_0_1"/>
<dbReference type="AlphaFoldDB" id="A1CUM6"/>
<proteinExistence type="predicted"/>
<dbReference type="OrthoDB" id="4367799at2759"/>
<accession>A1CUM6</accession>
<sequence length="300" mass="33387">MSLLRFLSLAAVCLSSVAASLPDHSPTSHTPTIPQSRHLYRIDILCSPCAFAEAQCSQELEPPSYITLDLSTTNHTLYVNHEPIFPVALPLQFPAVKYWDSGKQPVTVSYAVDIQPLPAQPGAVFDETLHLLLNLRLFDQSGRAIAPSSIAVGLTSHQETLRIIKVERSPVPHPGHESSPWRPFKHHVRPFLEALTGTNPADHRPSHRPHRRPPASHYHNTMPWSSRDRSFMRLVRPVILPALLGVAAGLCACLTGFVAGKVMVAVYRCWYPQPDVPTIQLECIADEEQSFVSEKRWLSV</sequence>
<dbReference type="VEuPathDB" id="FungiDB:ACLA_087160"/>
<reference evidence="4 5" key="1">
    <citation type="journal article" date="2008" name="PLoS Genet.">
        <title>Genomic islands in the pathogenic filamentous fungus Aspergillus fumigatus.</title>
        <authorList>
            <person name="Fedorova N.D."/>
            <person name="Khaldi N."/>
            <person name="Joardar V.S."/>
            <person name="Maiti R."/>
            <person name="Amedeo P."/>
            <person name="Anderson M.J."/>
            <person name="Crabtree J."/>
            <person name="Silva J.C."/>
            <person name="Badger J.H."/>
            <person name="Albarraq A."/>
            <person name="Angiuoli S."/>
            <person name="Bussey H."/>
            <person name="Bowyer P."/>
            <person name="Cotty P.J."/>
            <person name="Dyer P.S."/>
            <person name="Egan A."/>
            <person name="Galens K."/>
            <person name="Fraser-Liggett C.M."/>
            <person name="Haas B.J."/>
            <person name="Inman J.M."/>
            <person name="Kent R."/>
            <person name="Lemieux S."/>
            <person name="Malavazi I."/>
            <person name="Orvis J."/>
            <person name="Roemer T."/>
            <person name="Ronning C.M."/>
            <person name="Sundaram J.P."/>
            <person name="Sutton G."/>
            <person name="Turner G."/>
            <person name="Venter J.C."/>
            <person name="White O.R."/>
            <person name="Whitty B.R."/>
            <person name="Youngman P."/>
            <person name="Wolfe K.H."/>
            <person name="Goldman G.H."/>
            <person name="Wortman J.R."/>
            <person name="Jiang B."/>
            <person name="Denning D.W."/>
            <person name="Nierman W.C."/>
        </authorList>
    </citation>
    <scope>NUCLEOTIDE SEQUENCE [LARGE SCALE GENOMIC DNA]</scope>
    <source>
        <strain evidence="5">ATCC 1007 / CBS 513.65 / DSM 816 / NCTC 3887 / NRRL 1</strain>
    </source>
</reference>
<dbReference type="RefSeq" id="XP_001268439.1">
    <property type="nucleotide sequence ID" value="XM_001268438.1"/>
</dbReference>
<feature type="chain" id="PRO_5002633425" evidence="3">
    <location>
        <begin position="20"/>
        <end position="300"/>
    </location>
</feature>
<name>A1CUM6_ASPCL</name>
<evidence type="ECO:0000256" key="1">
    <source>
        <dbReference type="SAM" id="MobiDB-lite"/>
    </source>
</evidence>
<feature type="compositionally biased region" description="Basic residues" evidence="1">
    <location>
        <begin position="205"/>
        <end position="214"/>
    </location>
</feature>
<dbReference type="GeneID" id="4699915"/>
<dbReference type="KEGG" id="act:ACLA_087160"/>
<keyword evidence="2" id="KW-0472">Membrane</keyword>
<keyword evidence="5" id="KW-1185">Reference proteome</keyword>
<protein>
    <submittedName>
        <fullName evidence="4">Uncharacterized protein</fullName>
    </submittedName>
</protein>
<dbReference type="Proteomes" id="UP000006701">
    <property type="component" value="Unassembled WGS sequence"/>
</dbReference>
<feature type="signal peptide" evidence="3">
    <location>
        <begin position="1"/>
        <end position="19"/>
    </location>
</feature>
<feature type="region of interest" description="Disordered" evidence="1">
    <location>
        <begin position="196"/>
        <end position="220"/>
    </location>
</feature>
<feature type="transmembrane region" description="Helical" evidence="2">
    <location>
        <begin position="238"/>
        <end position="259"/>
    </location>
</feature>
<gene>
    <name evidence="4" type="ORF">ACLA_087160</name>
</gene>